<protein>
    <submittedName>
        <fullName evidence="2">DUF3991 domain-containing protein</fullName>
    </submittedName>
</protein>
<feature type="domain" description="DUF3991" evidence="1">
    <location>
        <begin position="134"/>
        <end position="184"/>
    </location>
</feature>
<accession>A0AAW9JVQ3</accession>
<dbReference type="EMBL" id="JAVBVO010000024">
    <property type="protein sequence ID" value="MDZ5760597.1"/>
    <property type="molecule type" value="Genomic_DNA"/>
</dbReference>
<evidence type="ECO:0000313" key="2">
    <source>
        <dbReference type="EMBL" id="MDZ5760597.1"/>
    </source>
</evidence>
<evidence type="ECO:0000259" key="1">
    <source>
        <dbReference type="Pfam" id="PF13154"/>
    </source>
</evidence>
<evidence type="ECO:0000313" key="3">
    <source>
        <dbReference type="Proteomes" id="UP001290462"/>
    </source>
</evidence>
<dbReference type="Proteomes" id="UP001290462">
    <property type="component" value="Unassembled WGS sequence"/>
</dbReference>
<gene>
    <name evidence="2" type="ORF">RAK27_18310</name>
</gene>
<dbReference type="Pfam" id="PF13154">
    <property type="entry name" value="DUF3991"/>
    <property type="match status" value="1"/>
</dbReference>
<sequence length="386" mass="44668">MAIKSFTERQLKKARHTNMYEYLLSRGEPLKKIGSGRYYEHGRHDSLRINTRTGVADWHSKQKLSSFDNAIAFAMELFNEPYDKTVQSLLDLDTKGLQKEKNTYKETREPFRLDNLTVRGNYDTGKLDGSCFMYLKGRGISEETIRVFEKRNLISTDSQGNLIYKRYDVLNNSNEVVGADLQGVKKRPIEYRIKKDLDNEKLERAYFKLSALNNTVNSGFVFSTVKDFVEPPTLFTFEAPLEAMSYFEMNKDKLVGTNSWLLSQGGLNDRVVYKHVEALMELYPKAEHIKLVLCPNHEDKGEEFIQKVRSHIKENYSNVKLYKDLPIVESFDHNEMLEMKLTRTTPETLPSRLEKQADKEAACVVRENRKAKMANKVATETKEVVV</sequence>
<dbReference type="InterPro" id="IPR025054">
    <property type="entry name" value="DUF3991"/>
</dbReference>
<comment type="caution">
    <text evidence="2">The sequence shown here is derived from an EMBL/GenBank/DDBJ whole genome shotgun (WGS) entry which is preliminary data.</text>
</comment>
<name>A0AAW9JVQ3_CARML</name>
<reference evidence="2" key="1">
    <citation type="submission" date="2023-08" db="EMBL/GenBank/DDBJ databases">
        <title>Genomic characterization of piscicolin 126 produced by Carnobacterium maltaromaticum CM22 strain isolated from salmon (Salmo salar).</title>
        <authorList>
            <person name="Gonzalez-Gragera E."/>
            <person name="Garcia-Lopez J.D."/>
            <person name="Teso-Perez C."/>
            <person name="Gimenez-Hernandez I."/>
            <person name="Peralta-Sanchez J.M."/>
            <person name="Valdivia E."/>
            <person name="Montalban-Lopez M."/>
            <person name="Martin-Platero A.M."/>
            <person name="Banos A."/>
            <person name="Martinez-Bueno M."/>
        </authorList>
    </citation>
    <scope>NUCLEOTIDE SEQUENCE</scope>
    <source>
        <strain evidence="2">CM22</strain>
    </source>
</reference>
<proteinExistence type="predicted"/>
<dbReference type="AlphaFoldDB" id="A0AAW9JVQ3"/>
<dbReference type="RefSeq" id="WP_322809767.1">
    <property type="nucleotide sequence ID" value="NZ_JAVBVO010000024.1"/>
</dbReference>
<organism evidence="2 3">
    <name type="scientific">Carnobacterium maltaromaticum</name>
    <name type="common">Carnobacterium piscicola</name>
    <dbReference type="NCBI Taxonomy" id="2751"/>
    <lineage>
        <taxon>Bacteria</taxon>
        <taxon>Bacillati</taxon>
        <taxon>Bacillota</taxon>
        <taxon>Bacilli</taxon>
        <taxon>Lactobacillales</taxon>
        <taxon>Carnobacteriaceae</taxon>
        <taxon>Carnobacterium</taxon>
    </lineage>
</organism>